<evidence type="ECO:0000313" key="2">
    <source>
        <dbReference type="Proteomes" id="UP001595773"/>
    </source>
</evidence>
<comment type="caution">
    <text evidence="1">The sequence shown here is derived from an EMBL/GenBank/DDBJ whole genome shotgun (WGS) entry which is preliminary data.</text>
</comment>
<dbReference type="SUPFAM" id="SSF52980">
    <property type="entry name" value="Restriction endonuclease-like"/>
    <property type="match status" value="1"/>
</dbReference>
<evidence type="ECO:0000313" key="1">
    <source>
        <dbReference type="EMBL" id="MFC4266740.1"/>
    </source>
</evidence>
<dbReference type="Proteomes" id="UP001595773">
    <property type="component" value="Unassembled WGS sequence"/>
</dbReference>
<keyword evidence="2" id="KW-1185">Reference proteome</keyword>
<dbReference type="EMBL" id="JBHSCQ010000022">
    <property type="protein sequence ID" value="MFC4266740.1"/>
    <property type="molecule type" value="Genomic_DNA"/>
</dbReference>
<dbReference type="RefSeq" id="WP_230066024.1">
    <property type="nucleotide sequence ID" value="NZ_BAABLL010000010.1"/>
</dbReference>
<reference evidence="2" key="1">
    <citation type="journal article" date="2019" name="Int. J. Syst. Evol. Microbiol.">
        <title>The Global Catalogue of Microorganisms (GCM) 10K type strain sequencing project: providing services to taxonomists for standard genome sequencing and annotation.</title>
        <authorList>
            <consortium name="The Broad Institute Genomics Platform"/>
            <consortium name="The Broad Institute Genome Sequencing Center for Infectious Disease"/>
            <person name="Wu L."/>
            <person name="Ma J."/>
        </authorList>
    </citation>
    <scope>NUCLEOTIDE SEQUENCE [LARGE SCALE GENOMIC DNA]</scope>
    <source>
        <strain evidence="2">CGMCC 1.10698</strain>
    </source>
</reference>
<organism evidence="1 2">
    <name type="scientific">Arthrobacter cryoconiti</name>
    <dbReference type="NCBI Taxonomy" id="748907"/>
    <lineage>
        <taxon>Bacteria</taxon>
        <taxon>Bacillati</taxon>
        <taxon>Actinomycetota</taxon>
        <taxon>Actinomycetes</taxon>
        <taxon>Micrococcales</taxon>
        <taxon>Micrococcaceae</taxon>
        <taxon>Arthrobacter</taxon>
    </lineage>
</organism>
<accession>A0ABV8R452</accession>
<gene>
    <name evidence="1" type="ORF">ACFOW9_14115</name>
</gene>
<dbReference type="Gene3D" id="3.40.960.10">
    <property type="entry name" value="VSR Endonuclease"/>
    <property type="match status" value="1"/>
</dbReference>
<name>A0ABV8R452_9MICC</name>
<proteinExistence type="predicted"/>
<sequence length="311" mass="34490">MVVRPRLPGILASQSFTFREGLAAGATLSRLRAKDLQCPSRGIRVPYDAPQTLVERVRPYVHLGQDVCISHVTAALIHGMPLPWFAEDIKTLHLTRQPGMSTPRRKGATGHSMLLSGSEIMTIHGVPVTTPARTFLDLASVLDLDDLVAVADFLICAHNRHFEARKRAIVPEAKLRDYIGEKFHLPGLGRAREAMGLMRVGADSPPETKLRLLLRSAGLPEFVPNHTIYGEPGEYDAYPDLACEKYKVCGEYEGAIHQTTRKQLYDRTRDERAAARGWLQVKVYGADFARGQKHVAAMFAQALAQHGWRPG</sequence>
<protein>
    <recommendedName>
        <fullName evidence="3">DUF559 domain-containing protein</fullName>
    </recommendedName>
</protein>
<evidence type="ECO:0008006" key="3">
    <source>
        <dbReference type="Google" id="ProtNLM"/>
    </source>
</evidence>
<dbReference type="InterPro" id="IPR011335">
    <property type="entry name" value="Restrct_endonuc-II-like"/>
</dbReference>